<feature type="domain" description="DUF7687" evidence="1">
    <location>
        <begin position="80"/>
        <end position="279"/>
    </location>
</feature>
<comment type="caution">
    <text evidence="3">The sequence shown here is derived from an EMBL/GenBank/DDBJ whole genome shotgun (WGS) entry which is preliminary data.</text>
</comment>
<gene>
    <name evidence="3" type="ORF">IKC_06085</name>
</gene>
<proteinExistence type="predicted"/>
<dbReference type="EMBL" id="AHFK01000052">
    <property type="protein sequence ID" value="EOQ09121.1"/>
    <property type="molecule type" value="Genomic_DNA"/>
</dbReference>
<dbReference type="AlphaFoldDB" id="A0A9W5R5R6"/>
<reference evidence="3 4" key="1">
    <citation type="submission" date="2012-12" db="EMBL/GenBank/DDBJ databases">
        <title>The Genome Sequence of Bacillus cereus VD184.</title>
        <authorList>
            <consortium name="The Broad Institute Genome Sequencing Platform"/>
            <consortium name="The Broad Institute Genome Sequencing Center for Infectious Disease"/>
            <person name="Feldgarden M."/>
            <person name="Van der Auwera G.A."/>
            <person name="Mahillon J."/>
            <person name="Duprez V."/>
            <person name="Timmery S."/>
            <person name="Mattelet C."/>
            <person name="Dierick K."/>
            <person name="Sun M."/>
            <person name="Yu Z."/>
            <person name="Zhu L."/>
            <person name="Hu X."/>
            <person name="Shank E.B."/>
            <person name="Swiecicka I."/>
            <person name="Hansen B.M."/>
            <person name="Andrup L."/>
            <person name="Walker B."/>
            <person name="Young S.K."/>
            <person name="Zeng Q."/>
            <person name="Gargeya S."/>
            <person name="Fitzgerald M."/>
            <person name="Haas B."/>
            <person name="Abouelleil A."/>
            <person name="Alvarado L."/>
            <person name="Arachchi H.M."/>
            <person name="Berlin A.M."/>
            <person name="Chapman S.B."/>
            <person name="Dewar J."/>
            <person name="Goldberg J."/>
            <person name="Griggs A."/>
            <person name="Gujja S."/>
            <person name="Hansen M."/>
            <person name="Howarth C."/>
            <person name="Imamovic A."/>
            <person name="Larimer J."/>
            <person name="McCowan C."/>
            <person name="Murphy C."/>
            <person name="Neiman D."/>
            <person name="Pearson M."/>
            <person name="Priest M."/>
            <person name="Roberts A."/>
            <person name="Saif S."/>
            <person name="Shea T."/>
            <person name="Sisk P."/>
            <person name="Sykes S."/>
            <person name="Wortman J."/>
            <person name="Nusbaum C."/>
            <person name="Birren B."/>
        </authorList>
    </citation>
    <scope>NUCLEOTIDE SEQUENCE [LARGE SCALE GENOMIC DNA]</scope>
    <source>
        <strain evidence="3 4">VD184</strain>
    </source>
</reference>
<evidence type="ECO:0000259" key="2">
    <source>
        <dbReference type="Pfam" id="PF24739"/>
    </source>
</evidence>
<protein>
    <submittedName>
        <fullName evidence="3">Uncharacterized protein</fullName>
    </submittedName>
</protein>
<dbReference type="InterPro" id="IPR056104">
    <property type="entry name" value="DUF7687"/>
</dbReference>
<dbReference type="Proteomes" id="UP000014028">
    <property type="component" value="Unassembled WGS sequence"/>
</dbReference>
<evidence type="ECO:0000313" key="3">
    <source>
        <dbReference type="EMBL" id="EOQ09121.1"/>
    </source>
</evidence>
<dbReference type="RefSeq" id="WP_016122981.1">
    <property type="nucleotide sequence ID" value="NZ_KB976832.1"/>
</dbReference>
<accession>A0A9W5R5R6</accession>
<evidence type="ECO:0000313" key="4">
    <source>
        <dbReference type="Proteomes" id="UP000014028"/>
    </source>
</evidence>
<feature type="domain" description="DUF7690" evidence="2">
    <location>
        <begin position="1"/>
        <end position="74"/>
    </location>
</feature>
<name>A0A9W5R5R6_BACCE</name>
<organism evidence="3 4">
    <name type="scientific">Bacillus cereus VD184</name>
    <dbReference type="NCBI Taxonomy" id="1053242"/>
    <lineage>
        <taxon>Bacteria</taxon>
        <taxon>Bacillati</taxon>
        <taxon>Bacillota</taxon>
        <taxon>Bacilli</taxon>
        <taxon>Bacillales</taxon>
        <taxon>Bacillaceae</taxon>
        <taxon>Bacillus</taxon>
        <taxon>Bacillus cereus group</taxon>
    </lineage>
</organism>
<evidence type="ECO:0000259" key="1">
    <source>
        <dbReference type="Pfam" id="PF24736"/>
    </source>
</evidence>
<dbReference type="Pfam" id="PF24739">
    <property type="entry name" value="DUF7690"/>
    <property type="match status" value="1"/>
</dbReference>
<dbReference type="InterPro" id="IPR056107">
    <property type="entry name" value="DUF7690"/>
</dbReference>
<sequence length="283" mass="33570">MRANPQFLNRSTSFWGYAKLISEKLGYSKTNLVLHHDKYSIREKLGAMNINIDEDLLEDVANYLEYRADLLNNTVKNLFMDVEEARQRFNHLFEIYRNNGFTSSLPFNKQKGEKKDYAYFTCMINIITEHVLREFSDRHDLTYGEDIGFNDDPRSLTYILNQNSEVQGILSRRFDGAFPSTVNPQAIWEIKEYYYTTTFGSRIADGVYETQLDGHEINHLSHVLHTPIEHIYFIDDYNTWWNMGRSYLCRIIDMLHMGLVDEVIFGREIFDRWDEALREMLYN</sequence>
<dbReference type="Pfam" id="PF24736">
    <property type="entry name" value="DUF7687"/>
    <property type="match status" value="1"/>
</dbReference>
<dbReference type="REBASE" id="75441">
    <property type="entry name" value="BceVD184ORF6086P"/>
</dbReference>